<dbReference type="PANTHER" id="PTHR43157">
    <property type="entry name" value="PHOSPHATIDYLINOSITOL-GLYCAN BIOSYNTHESIS CLASS F PROTEIN-RELATED"/>
    <property type="match status" value="1"/>
</dbReference>
<evidence type="ECO:0008006" key="4">
    <source>
        <dbReference type="Google" id="ProtNLM"/>
    </source>
</evidence>
<proteinExistence type="predicted"/>
<organism evidence="2 3">
    <name type="scientific">Armillaria borealis</name>
    <dbReference type="NCBI Taxonomy" id="47425"/>
    <lineage>
        <taxon>Eukaryota</taxon>
        <taxon>Fungi</taxon>
        <taxon>Dikarya</taxon>
        <taxon>Basidiomycota</taxon>
        <taxon>Agaricomycotina</taxon>
        <taxon>Agaricomycetes</taxon>
        <taxon>Agaricomycetidae</taxon>
        <taxon>Agaricales</taxon>
        <taxon>Marasmiineae</taxon>
        <taxon>Physalacriaceae</taxon>
        <taxon>Armillaria</taxon>
    </lineage>
</organism>
<protein>
    <recommendedName>
        <fullName evidence="4">NAD(P)-binding protein</fullName>
    </recommendedName>
</protein>
<name>A0AA39MFN7_9AGAR</name>
<dbReference type="AlphaFoldDB" id="A0AA39MFN7"/>
<evidence type="ECO:0000313" key="2">
    <source>
        <dbReference type="EMBL" id="KAK0432093.1"/>
    </source>
</evidence>
<gene>
    <name evidence="2" type="ORF">EV421DRAFT_1668010</name>
</gene>
<sequence length="120" mass="13375">SQTRPMPAVVITDLSGKTLILIGPNTGLGFEVAKCFAGMNPVWLVLTARDEAKGKQAQVHISKPTLDTPRELWIIDLTNFNSIVTFADRTEQKLNRLDILVESASMMISKYEQVEGWEKT</sequence>
<dbReference type="SUPFAM" id="SSF51735">
    <property type="entry name" value="NAD(P)-binding Rossmann-fold domains"/>
    <property type="match status" value="1"/>
</dbReference>
<dbReference type="Pfam" id="PF00106">
    <property type="entry name" value="adh_short"/>
    <property type="match status" value="1"/>
</dbReference>
<evidence type="ECO:0000313" key="3">
    <source>
        <dbReference type="Proteomes" id="UP001175226"/>
    </source>
</evidence>
<dbReference type="InterPro" id="IPR036291">
    <property type="entry name" value="NAD(P)-bd_dom_sf"/>
</dbReference>
<reference evidence="2" key="1">
    <citation type="submission" date="2023-06" db="EMBL/GenBank/DDBJ databases">
        <authorList>
            <consortium name="Lawrence Berkeley National Laboratory"/>
            <person name="Ahrendt S."/>
            <person name="Sahu N."/>
            <person name="Indic B."/>
            <person name="Wong-Bajracharya J."/>
            <person name="Merenyi Z."/>
            <person name="Ke H.-M."/>
            <person name="Monk M."/>
            <person name="Kocsube S."/>
            <person name="Drula E."/>
            <person name="Lipzen A."/>
            <person name="Balint B."/>
            <person name="Henrissat B."/>
            <person name="Andreopoulos B."/>
            <person name="Martin F.M."/>
            <person name="Harder C.B."/>
            <person name="Rigling D."/>
            <person name="Ford K.L."/>
            <person name="Foster G.D."/>
            <person name="Pangilinan J."/>
            <person name="Papanicolaou A."/>
            <person name="Barry K."/>
            <person name="LaButti K."/>
            <person name="Viragh M."/>
            <person name="Koriabine M."/>
            <person name="Yan M."/>
            <person name="Riley R."/>
            <person name="Champramary S."/>
            <person name="Plett K.L."/>
            <person name="Tsai I.J."/>
            <person name="Slot J."/>
            <person name="Sipos G."/>
            <person name="Plett J."/>
            <person name="Nagy L.G."/>
            <person name="Grigoriev I.V."/>
        </authorList>
    </citation>
    <scope>NUCLEOTIDE SEQUENCE</scope>
    <source>
        <strain evidence="2">FPL87.14</strain>
    </source>
</reference>
<feature type="non-terminal residue" evidence="2">
    <location>
        <position position="1"/>
    </location>
</feature>
<feature type="non-terminal residue" evidence="2">
    <location>
        <position position="120"/>
    </location>
</feature>
<dbReference type="GO" id="GO:0016491">
    <property type="term" value="F:oxidoreductase activity"/>
    <property type="evidence" value="ECO:0007669"/>
    <property type="project" value="UniProtKB-KW"/>
</dbReference>
<dbReference type="PANTHER" id="PTHR43157:SF31">
    <property type="entry name" value="PHOSPHATIDYLINOSITOL-GLYCAN BIOSYNTHESIS CLASS F PROTEIN"/>
    <property type="match status" value="1"/>
</dbReference>
<comment type="caution">
    <text evidence="2">The sequence shown here is derived from an EMBL/GenBank/DDBJ whole genome shotgun (WGS) entry which is preliminary data.</text>
</comment>
<dbReference type="Gene3D" id="3.40.50.720">
    <property type="entry name" value="NAD(P)-binding Rossmann-like Domain"/>
    <property type="match status" value="1"/>
</dbReference>
<dbReference type="EMBL" id="JAUEPT010000101">
    <property type="protein sequence ID" value="KAK0432093.1"/>
    <property type="molecule type" value="Genomic_DNA"/>
</dbReference>
<dbReference type="Proteomes" id="UP001175226">
    <property type="component" value="Unassembled WGS sequence"/>
</dbReference>
<keyword evidence="1" id="KW-0560">Oxidoreductase</keyword>
<keyword evidence="3" id="KW-1185">Reference proteome</keyword>
<dbReference type="InterPro" id="IPR002347">
    <property type="entry name" value="SDR_fam"/>
</dbReference>
<evidence type="ECO:0000256" key="1">
    <source>
        <dbReference type="ARBA" id="ARBA00023002"/>
    </source>
</evidence>
<accession>A0AA39MFN7</accession>